<protein>
    <submittedName>
        <fullName evidence="5">Acyl--CoA ligase</fullName>
    </submittedName>
</protein>
<dbReference type="PANTHER" id="PTHR24096:SF149">
    <property type="entry name" value="AMP-BINDING DOMAIN-CONTAINING PROTEIN-RELATED"/>
    <property type="match status" value="1"/>
</dbReference>
<dbReference type="PANTHER" id="PTHR24096">
    <property type="entry name" value="LONG-CHAIN-FATTY-ACID--COA LIGASE"/>
    <property type="match status" value="1"/>
</dbReference>
<dbReference type="SUPFAM" id="SSF56801">
    <property type="entry name" value="Acetyl-CoA synthetase-like"/>
    <property type="match status" value="1"/>
</dbReference>
<dbReference type="InterPro" id="IPR042099">
    <property type="entry name" value="ANL_N_sf"/>
</dbReference>
<evidence type="ECO:0000259" key="4">
    <source>
        <dbReference type="Pfam" id="PF00501"/>
    </source>
</evidence>
<comment type="similarity">
    <text evidence="1">Belongs to the ATP-dependent AMP-binding enzyme family.</text>
</comment>
<dbReference type="RefSeq" id="WP_249701468.1">
    <property type="nucleotide sequence ID" value="NZ_JAMFLX010000033.1"/>
</dbReference>
<keyword evidence="6" id="KW-1185">Reference proteome</keyword>
<evidence type="ECO:0000256" key="2">
    <source>
        <dbReference type="ARBA" id="ARBA00022598"/>
    </source>
</evidence>
<feature type="domain" description="AMP-dependent synthetase/ligase" evidence="4">
    <location>
        <begin position="28"/>
        <end position="420"/>
    </location>
</feature>
<evidence type="ECO:0000256" key="1">
    <source>
        <dbReference type="ARBA" id="ARBA00006432"/>
    </source>
</evidence>
<dbReference type="InterPro" id="IPR000873">
    <property type="entry name" value="AMP-dep_synth/lig_dom"/>
</dbReference>
<comment type="caution">
    <text evidence="5">The sequence shown here is derived from an EMBL/GenBank/DDBJ whole genome shotgun (WGS) entry which is preliminary data.</text>
</comment>
<dbReference type="Proteomes" id="UP001203338">
    <property type="component" value="Unassembled WGS sequence"/>
</dbReference>
<feature type="region of interest" description="Disordered" evidence="3">
    <location>
        <begin position="419"/>
        <end position="440"/>
    </location>
</feature>
<name>A0ABT0PK93_9GAMM</name>
<evidence type="ECO:0000313" key="6">
    <source>
        <dbReference type="Proteomes" id="UP001203338"/>
    </source>
</evidence>
<dbReference type="EMBL" id="JAMFLX010000033">
    <property type="protein sequence ID" value="MCL6271812.1"/>
    <property type="molecule type" value="Genomic_DNA"/>
</dbReference>
<gene>
    <name evidence="5" type="ORF">M3P05_17980</name>
</gene>
<accession>A0ABT0PK93</accession>
<organism evidence="5 6">
    <name type="scientific">Parendozoicomonas callyspongiae</name>
    <dbReference type="NCBI Taxonomy" id="2942213"/>
    <lineage>
        <taxon>Bacteria</taxon>
        <taxon>Pseudomonadati</taxon>
        <taxon>Pseudomonadota</taxon>
        <taxon>Gammaproteobacteria</taxon>
        <taxon>Oceanospirillales</taxon>
        <taxon>Endozoicomonadaceae</taxon>
        <taxon>Parendozoicomonas</taxon>
    </lineage>
</organism>
<reference evidence="5 6" key="1">
    <citation type="submission" date="2022-05" db="EMBL/GenBank/DDBJ databases">
        <authorList>
            <person name="Park J.-S."/>
        </authorList>
    </citation>
    <scope>NUCLEOTIDE SEQUENCE [LARGE SCALE GENOMIC DNA]</scope>
    <source>
        <strain evidence="5 6">2012CJ34-2</strain>
    </source>
</reference>
<proteinExistence type="inferred from homology"/>
<dbReference type="Gene3D" id="3.40.50.12780">
    <property type="entry name" value="N-terminal domain of ligase-like"/>
    <property type="match status" value="1"/>
</dbReference>
<keyword evidence="2 5" id="KW-0436">Ligase</keyword>
<evidence type="ECO:0000313" key="5">
    <source>
        <dbReference type="EMBL" id="MCL6271812.1"/>
    </source>
</evidence>
<evidence type="ECO:0000256" key="3">
    <source>
        <dbReference type="SAM" id="MobiDB-lite"/>
    </source>
</evidence>
<sequence length="467" mass="51462">MQTSSRESIEYYVRNGYWGEESLESLFRRTVAIHPGRVALADPPDKETFTEGKPCRLTYSDLFTAVRDVSARLLSAGLKKDQVVVSQLPNTVETVVLYLALARIGALVCPVPVEKSCASLTGLALQLEPVMYVGCRYQHRDFLKQARTWLPESCQLASFSETGDDEVLNLSFETHAGEEEIKHLGKIMDSVPVSPNEVFTLAWKRDEEGARPAIPRTHNQWFALASFVYEGAGLRNGDTLFCGFSLAAASGIGAFLYNWLMAGARLVLDQTGDTEQVISLISQERVTCAGVPPAVLAQIKSYLEANDSHNLGCLRTLVSGFASIDSQLADDVARLSGVNVLNCYGTSEGASLLAVPADRCERWSGQLFPRFCEQVEGWGSRMSRMVSTRLVDPGKGEEITAPEQPGELYVKGPSLFDGYYQPPGTAEDDDDDDDGFQRTGDLFVIDEDNPRFYRFIGRMNLQTESEA</sequence>
<dbReference type="GO" id="GO:0016874">
    <property type="term" value="F:ligase activity"/>
    <property type="evidence" value="ECO:0007669"/>
    <property type="project" value="UniProtKB-KW"/>
</dbReference>
<dbReference type="Pfam" id="PF00501">
    <property type="entry name" value="AMP-binding"/>
    <property type="match status" value="1"/>
</dbReference>